<evidence type="ECO:0000313" key="1">
    <source>
        <dbReference type="EMBL" id="CAI9175517.1"/>
    </source>
</evidence>
<organism evidence="1 2">
    <name type="scientific">Rangifer tarandus platyrhynchus</name>
    <name type="common">Svalbard reindeer</name>
    <dbReference type="NCBI Taxonomy" id="3082113"/>
    <lineage>
        <taxon>Eukaryota</taxon>
        <taxon>Metazoa</taxon>
        <taxon>Chordata</taxon>
        <taxon>Craniata</taxon>
        <taxon>Vertebrata</taxon>
        <taxon>Euteleostomi</taxon>
        <taxon>Mammalia</taxon>
        <taxon>Eutheria</taxon>
        <taxon>Laurasiatheria</taxon>
        <taxon>Artiodactyla</taxon>
        <taxon>Ruminantia</taxon>
        <taxon>Pecora</taxon>
        <taxon>Cervidae</taxon>
        <taxon>Odocoileinae</taxon>
        <taxon>Rangifer</taxon>
    </lineage>
</organism>
<keyword evidence="2" id="KW-1185">Reference proteome</keyword>
<accession>A0ABN8ZNJ9</accession>
<dbReference type="Proteomes" id="UP001176941">
    <property type="component" value="Chromosome 5"/>
</dbReference>
<reference evidence="1" key="1">
    <citation type="submission" date="2023-04" db="EMBL/GenBank/DDBJ databases">
        <authorList>
            <consortium name="ELIXIR-Norway"/>
        </authorList>
    </citation>
    <scope>NUCLEOTIDE SEQUENCE [LARGE SCALE GENOMIC DNA]</scope>
</reference>
<proteinExistence type="predicted"/>
<evidence type="ECO:0000313" key="2">
    <source>
        <dbReference type="Proteomes" id="UP001176941"/>
    </source>
</evidence>
<dbReference type="EMBL" id="OX459941">
    <property type="protein sequence ID" value="CAI9175517.1"/>
    <property type="molecule type" value="Genomic_DNA"/>
</dbReference>
<gene>
    <name evidence="1" type="ORF">MRATA1EN1_LOCUS24479</name>
</gene>
<protein>
    <submittedName>
        <fullName evidence="1">Uncharacterized protein</fullName>
    </submittedName>
</protein>
<name>A0ABN8ZNJ9_RANTA</name>
<sequence>MDLHVFPIPIPLPTSLSTRSLWVFPVHQARALVSCIQPGLVICFTLDIILVSMLFSQNIPPLPSPTESKSLFSKGFCVPVIIGRERWSSLSQFLSNEAKV</sequence>